<organism evidence="17 18">
    <name type="scientific">Buchnera aphidicola</name>
    <name type="common">Anoecia oenotherae</name>
    <dbReference type="NCBI Taxonomy" id="1241833"/>
    <lineage>
        <taxon>Bacteria</taxon>
        <taxon>Pseudomonadati</taxon>
        <taxon>Pseudomonadota</taxon>
        <taxon>Gammaproteobacteria</taxon>
        <taxon>Enterobacterales</taxon>
        <taxon>Erwiniaceae</taxon>
        <taxon>Buchnera</taxon>
    </lineage>
</organism>
<dbReference type="SUPFAM" id="SSF82114">
    <property type="entry name" value="Riboflavin kinase-like"/>
    <property type="match status" value="1"/>
</dbReference>
<dbReference type="RefSeq" id="WP_158341660.1">
    <property type="nucleotide sequence ID" value="NZ_CP033012.1"/>
</dbReference>
<evidence type="ECO:0000256" key="13">
    <source>
        <dbReference type="ARBA" id="ARBA00047880"/>
    </source>
</evidence>
<dbReference type="InterPro" id="IPR023468">
    <property type="entry name" value="Riboflavin_kinase"/>
</dbReference>
<feature type="domain" description="Riboflavin kinase" evidence="16">
    <location>
        <begin position="183"/>
        <end position="308"/>
    </location>
</feature>
<proteinExistence type="inferred from homology"/>
<dbReference type="Proteomes" id="UP000298677">
    <property type="component" value="Chromosome"/>
</dbReference>
<dbReference type="SMART" id="SM00904">
    <property type="entry name" value="Flavokinase"/>
    <property type="match status" value="1"/>
</dbReference>
<evidence type="ECO:0000313" key="18">
    <source>
        <dbReference type="Proteomes" id="UP000298677"/>
    </source>
</evidence>
<evidence type="ECO:0000256" key="6">
    <source>
        <dbReference type="ARBA" id="ARBA00022679"/>
    </source>
</evidence>
<evidence type="ECO:0000256" key="14">
    <source>
        <dbReference type="ARBA" id="ARBA00049494"/>
    </source>
</evidence>
<evidence type="ECO:0000256" key="10">
    <source>
        <dbReference type="ARBA" id="ARBA00022827"/>
    </source>
</evidence>
<comment type="similarity">
    <text evidence="15">Belongs to the ribF family.</text>
</comment>
<dbReference type="InterPro" id="IPR014729">
    <property type="entry name" value="Rossmann-like_a/b/a_fold"/>
</dbReference>
<comment type="function">
    <text evidence="1">Catalyzes the phosphorylation of riboflavin to FMN followed by the adenylation of FMN to FAD.</text>
</comment>
<dbReference type="UniPathway" id="UPA00276">
    <property type="reaction ID" value="UER00406"/>
</dbReference>
<dbReference type="InterPro" id="IPR015865">
    <property type="entry name" value="Riboflavin_kinase_bac/euk"/>
</dbReference>
<keyword evidence="4 15" id="KW-0285">Flavoprotein</keyword>
<dbReference type="InterPro" id="IPR023465">
    <property type="entry name" value="Riboflavin_kinase_dom_sf"/>
</dbReference>
<reference evidence="17 18" key="1">
    <citation type="submission" date="2018-10" db="EMBL/GenBank/DDBJ databases">
        <title>Comparative functional genomics of the obligate endosymbiont Buchnera aphidicola.</title>
        <authorList>
            <person name="Chong R.A."/>
        </authorList>
    </citation>
    <scope>NUCLEOTIDE SEQUENCE [LARGE SCALE GENOMIC DNA]</scope>
    <source>
        <strain evidence="17 18">Aoe</strain>
    </source>
</reference>
<dbReference type="SUPFAM" id="SSF52374">
    <property type="entry name" value="Nucleotidylyl transferase"/>
    <property type="match status" value="1"/>
</dbReference>
<evidence type="ECO:0000259" key="16">
    <source>
        <dbReference type="SMART" id="SM00904"/>
    </source>
</evidence>
<dbReference type="EC" id="2.7.1.26" evidence="15"/>
<dbReference type="Pfam" id="PF01687">
    <property type="entry name" value="Flavokinase"/>
    <property type="match status" value="1"/>
</dbReference>
<accession>A0A4D6XQH9</accession>
<keyword evidence="8 15" id="KW-0547">Nucleotide-binding</keyword>
<comment type="pathway">
    <text evidence="3 15">Cofactor biosynthesis; FMN biosynthesis; FMN from riboflavin (ATP route): step 1/1.</text>
</comment>
<comment type="pathway">
    <text evidence="2 15">Cofactor biosynthesis; FAD biosynthesis; FAD from FMN: step 1/1.</text>
</comment>
<dbReference type="AlphaFoldDB" id="A0A4D6XQH9"/>
<evidence type="ECO:0000256" key="5">
    <source>
        <dbReference type="ARBA" id="ARBA00022643"/>
    </source>
</evidence>
<evidence type="ECO:0000256" key="4">
    <source>
        <dbReference type="ARBA" id="ARBA00022630"/>
    </source>
</evidence>
<comment type="catalytic activity">
    <reaction evidence="13 15">
        <text>riboflavin + ATP = FMN + ADP + H(+)</text>
        <dbReference type="Rhea" id="RHEA:14357"/>
        <dbReference type="ChEBI" id="CHEBI:15378"/>
        <dbReference type="ChEBI" id="CHEBI:30616"/>
        <dbReference type="ChEBI" id="CHEBI:57986"/>
        <dbReference type="ChEBI" id="CHEBI:58210"/>
        <dbReference type="ChEBI" id="CHEBI:456216"/>
        <dbReference type="EC" id="2.7.1.26"/>
    </reaction>
</comment>
<dbReference type="GO" id="GO:0003919">
    <property type="term" value="F:FMN adenylyltransferase activity"/>
    <property type="evidence" value="ECO:0007669"/>
    <property type="project" value="UniProtKB-UniRule"/>
</dbReference>
<dbReference type="EC" id="2.7.7.2" evidence="15"/>
<keyword evidence="10 15" id="KW-0274">FAD</keyword>
<dbReference type="NCBIfam" id="TIGR00083">
    <property type="entry name" value="ribF"/>
    <property type="match status" value="1"/>
</dbReference>
<evidence type="ECO:0000313" key="17">
    <source>
        <dbReference type="EMBL" id="QCI19253.1"/>
    </source>
</evidence>
<protein>
    <recommendedName>
        <fullName evidence="15">Riboflavin biosynthesis protein</fullName>
    </recommendedName>
    <domain>
        <recommendedName>
            <fullName evidence="15">Riboflavin kinase</fullName>
            <ecNumber evidence="15">2.7.1.26</ecNumber>
        </recommendedName>
        <alternativeName>
            <fullName evidence="15">Flavokinase</fullName>
        </alternativeName>
    </domain>
    <domain>
        <recommendedName>
            <fullName evidence="15">FMN adenylyltransferase</fullName>
            <ecNumber evidence="15">2.7.7.2</ecNumber>
        </recommendedName>
        <alternativeName>
            <fullName evidence="15">FAD pyrophosphorylase</fullName>
        </alternativeName>
        <alternativeName>
            <fullName evidence="15">FAD synthase</fullName>
        </alternativeName>
    </domain>
</protein>
<dbReference type="Gene3D" id="2.40.30.30">
    <property type="entry name" value="Riboflavin kinase-like"/>
    <property type="match status" value="1"/>
</dbReference>
<keyword evidence="12" id="KW-0511">Multifunctional enzyme</keyword>
<dbReference type="PANTHER" id="PTHR22749">
    <property type="entry name" value="RIBOFLAVIN KINASE/FMN ADENYLYLTRANSFERASE"/>
    <property type="match status" value="1"/>
</dbReference>
<dbReference type="PIRSF" id="PIRSF004491">
    <property type="entry name" value="FAD_Synth"/>
    <property type="match status" value="1"/>
</dbReference>
<dbReference type="GO" id="GO:0008531">
    <property type="term" value="F:riboflavin kinase activity"/>
    <property type="evidence" value="ECO:0007669"/>
    <property type="project" value="UniProtKB-UniRule"/>
</dbReference>
<evidence type="ECO:0000256" key="9">
    <source>
        <dbReference type="ARBA" id="ARBA00022777"/>
    </source>
</evidence>
<sequence>MKLIRKIKSLKTIYKDCFLTIGNFDGMHYGHQALLSNICNRKKIYGGTTIVMLFEPHPIEFLDKKHAPLRIMTFRDKINYLKKWKIDIVICISFNKKMSLMTPEYFLVHCILKNINIKYITVGNDFHFGKNRIGNITYLKKISEIYKFIVFFQSDLCLHGIRISSSLIRKKILNDEFVQVKKLLGHDFCISGKVKHGHKKGRTIGFPTANISLHKHMLLLSGVYAVKVTIPFLSLTVYGVANIGTRPSFYGNQKQLEVHIFDIKVDLYRQRIYVFIYKKIRNEIFFKNVYDLVSMIKRDIKIAKNYFLI</sequence>
<dbReference type="GO" id="GO:0009398">
    <property type="term" value="P:FMN biosynthetic process"/>
    <property type="evidence" value="ECO:0007669"/>
    <property type="project" value="UniProtKB-UniRule"/>
</dbReference>
<keyword evidence="9 15" id="KW-0418">Kinase</keyword>
<dbReference type="EMBL" id="CP033012">
    <property type="protein sequence ID" value="QCI19253.1"/>
    <property type="molecule type" value="Genomic_DNA"/>
</dbReference>
<dbReference type="GO" id="GO:0009231">
    <property type="term" value="P:riboflavin biosynthetic process"/>
    <property type="evidence" value="ECO:0007669"/>
    <property type="project" value="InterPro"/>
</dbReference>
<dbReference type="GO" id="GO:0005524">
    <property type="term" value="F:ATP binding"/>
    <property type="evidence" value="ECO:0007669"/>
    <property type="project" value="UniProtKB-UniRule"/>
</dbReference>
<keyword evidence="6 15" id="KW-0808">Transferase</keyword>
<evidence type="ECO:0000256" key="11">
    <source>
        <dbReference type="ARBA" id="ARBA00022840"/>
    </source>
</evidence>
<keyword evidence="7 15" id="KW-0548">Nucleotidyltransferase</keyword>
<dbReference type="GO" id="GO:0006747">
    <property type="term" value="P:FAD biosynthetic process"/>
    <property type="evidence" value="ECO:0007669"/>
    <property type="project" value="UniProtKB-UniRule"/>
</dbReference>
<dbReference type="NCBIfam" id="NF004163">
    <property type="entry name" value="PRK05627.1-6"/>
    <property type="match status" value="1"/>
</dbReference>
<name>A0A4D6XQH9_9GAMM</name>
<dbReference type="UniPathway" id="UPA00277">
    <property type="reaction ID" value="UER00407"/>
</dbReference>
<evidence type="ECO:0000256" key="7">
    <source>
        <dbReference type="ARBA" id="ARBA00022695"/>
    </source>
</evidence>
<dbReference type="InterPro" id="IPR002606">
    <property type="entry name" value="Riboflavin_kinase_bac"/>
</dbReference>
<dbReference type="CDD" id="cd02064">
    <property type="entry name" value="FAD_synthetase_N"/>
    <property type="match status" value="1"/>
</dbReference>
<evidence type="ECO:0000256" key="12">
    <source>
        <dbReference type="ARBA" id="ARBA00023268"/>
    </source>
</evidence>
<dbReference type="Gene3D" id="3.40.50.620">
    <property type="entry name" value="HUPs"/>
    <property type="match status" value="1"/>
</dbReference>
<dbReference type="PANTHER" id="PTHR22749:SF6">
    <property type="entry name" value="RIBOFLAVIN KINASE"/>
    <property type="match status" value="1"/>
</dbReference>
<keyword evidence="18" id="KW-1185">Reference proteome</keyword>
<gene>
    <name evidence="17" type="ORF">D9V65_00615</name>
</gene>
<evidence type="ECO:0000256" key="2">
    <source>
        <dbReference type="ARBA" id="ARBA00004726"/>
    </source>
</evidence>
<keyword evidence="5 15" id="KW-0288">FMN</keyword>
<evidence type="ECO:0000256" key="8">
    <source>
        <dbReference type="ARBA" id="ARBA00022741"/>
    </source>
</evidence>
<dbReference type="InterPro" id="IPR015864">
    <property type="entry name" value="FAD_synthase"/>
</dbReference>
<evidence type="ECO:0000256" key="1">
    <source>
        <dbReference type="ARBA" id="ARBA00002121"/>
    </source>
</evidence>
<dbReference type="Pfam" id="PF06574">
    <property type="entry name" value="FAD_syn"/>
    <property type="match status" value="1"/>
</dbReference>
<evidence type="ECO:0000256" key="15">
    <source>
        <dbReference type="PIRNR" id="PIRNR004491"/>
    </source>
</evidence>
<dbReference type="FunFam" id="3.40.50.620:FF:000021">
    <property type="entry name" value="Riboflavin biosynthesis protein"/>
    <property type="match status" value="1"/>
</dbReference>
<dbReference type="OrthoDB" id="9803667at2"/>
<comment type="catalytic activity">
    <reaction evidence="14 15">
        <text>FMN + ATP + H(+) = FAD + diphosphate</text>
        <dbReference type="Rhea" id="RHEA:17237"/>
        <dbReference type="ChEBI" id="CHEBI:15378"/>
        <dbReference type="ChEBI" id="CHEBI:30616"/>
        <dbReference type="ChEBI" id="CHEBI:33019"/>
        <dbReference type="ChEBI" id="CHEBI:57692"/>
        <dbReference type="ChEBI" id="CHEBI:58210"/>
        <dbReference type="EC" id="2.7.7.2"/>
    </reaction>
</comment>
<evidence type="ECO:0000256" key="3">
    <source>
        <dbReference type="ARBA" id="ARBA00005201"/>
    </source>
</evidence>
<keyword evidence="11 15" id="KW-0067">ATP-binding</keyword>